<evidence type="ECO:0000313" key="1">
    <source>
        <dbReference type="EMBL" id="MPN08820.1"/>
    </source>
</evidence>
<protein>
    <submittedName>
        <fullName evidence="1">Uncharacterized protein</fullName>
    </submittedName>
</protein>
<sequence>MDHTDVEALLQFSRQVFKQIGRQQAAAFHVIDARPIKPLSFYLERPSARFAIQEHSISVADEEQIDGFVLSIRRHQYRPHLRTDRNQLGQKTLLSIFLFQKRRHFPCTCRISAATVDIDDRLQFT</sequence>
<comment type="caution">
    <text evidence="1">The sequence shown here is derived from an EMBL/GenBank/DDBJ whole genome shotgun (WGS) entry which is preliminary data.</text>
</comment>
<organism evidence="1">
    <name type="scientific">bioreactor metagenome</name>
    <dbReference type="NCBI Taxonomy" id="1076179"/>
    <lineage>
        <taxon>unclassified sequences</taxon>
        <taxon>metagenomes</taxon>
        <taxon>ecological metagenomes</taxon>
    </lineage>
</organism>
<accession>A0A645F4N6</accession>
<proteinExistence type="predicted"/>
<dbReference type="AlphaFoldDB" id="A0A645F4N6"/>
<reference evidence="1" key="1">
    <citation type="submission" date="2019-08" db="EMBL/GenBank/DDBJ databases">
        <authorList>
            <person name="Kucharzyk K."/>
            <person name="Murdoch R.W."/>
            <person name="Higgins S."/>
            <person name="Loffler F."/>
        </authorList>
    </citation>
    <scope>NUCLEOTIDE SEQUENCE</scope>
</reference>
<dbReference type="EMBL" id="VSSQ01054905">
    <property type="protein sequence ID" value="MPN08820.1"/>
    <property type="molecule type" value="Genomic_DNA"/>
</dbReference>
<name>A0A645F4N6_9ZZZZ</name>
<gene>
    <name evidence="1" type="ORF">SDC9_156105</name>
</gene>